<protein>
    <submittedName>
        <fullName evidence="1">2-methylisocitrate lyase-like PEP mutase family enzyme</fullName>
    </submittedName>
</protein>
<gene>
    <name evidence="1" type="ORF">J2Z17_002278</name>
</gene>
<organism evidence="1 2">
    <name type="scientific">Rhizobium halophytocola</name>
    <dbReference type="NCBI Taxonomy" id="735519"/>
    <lineage>
        <taxon>Bacteria</taxon>
        <taxon>Pseudomonadati</taxon>
        <taxon>Pseudomonadota</taxon>
        <taxon>Alphaproteobacteria</taxon>
        <taxon>Hyphomicrobiales</taxon>
        <taxon>Rhizobiaceae</taxon>
        <taxon>Rhizobium/Agrobacterium group</taxon>
        <taxon>Rhizobium</taxon>
    </lineage>
</organism>
<dbReference type="PANTHER" id="PTHR42905:SF16">
    <property type="entry name" value="CARBOXYPHOSPHONOENOLPYRUVATE PHOSPHONOMUTASE-LIKE PROTEIN (AFU_ORTHOLOGUE AFUA_5G07230)"/>
    <property type="match status" value="1"/>
</dbReference>
<dbReference type="InterPro" id="IPR040442">
    <property type="entry name" value="Pyrv_kinase-like_dom_sf"/>
</dbReference>
<evidence type="ECO:0000313" key="1">
    <source>
        <dbReference type="EMBL" id="MBP1850841.1"/>
    </source>
</evidence>
<comment type="caution">
    <text evidence="1">The sequence shown here is derived from an EMBL/GenBank/DDBJ whole genome shotgun (WGS) entry which is preliminary data.</text>
</comment>
<accession>A0ABS4DYT3</accession>
<dbReference type="SUPFAM" id="SSF51621">
    <property type="entry name" value="Phosphoenolpyruvate/pyruvate domain"/>
    <property type="match status" value="1"/>
</dbReference>
<evidence type="ECO:0000313" key="2">
    <source>
        <dbReference type="Proteomes" id="UP000759443"/>
    </source>
</evidence>
<dbReference type="Pfam" id="PF13714">
    <property type="entry name" value="PEP_mutase"/>
    <property type="match status" value="1"/>
</dbReference>
<reference evidence="1 2" key="1">
    <citation type="submission" date="2021-03" db="EMBL/GenBank/DDBJ databases">
        <title>Genomic Encyclopedia of Type Strains, Phase IV (KMG-IV): sequencing the most valuable type-strain genomes for metagenomic binning, comparative biology and taxonomic classification.</title>
        <authorList>
            <person name="Goeker M."/>
        </authorList>
    </citation>
    <scope>NUCLEOTIDE SEQUENCE [LARGE SCALE GENOMIC DNA]</scope>
    <source>
        <strain evidence="1 2">DSM 21600</strain>
    </source>
</reference>
<dbReference type="EMBL" id="JAGGJU010000005">
    <property type="protein sequence ID" value="MBP1850841.1"/>
    <property type="molecule type" value="Genomic_DNA"/>
</dbReference>
<dbReference type="PANTHER" id="PTHR42905">
    <property type="entry name" value="PHOSPHOENOLPYRUVATE CARBOXYLASE"/>
    <property type="match status" value="1"/>
</dbReference>
<keyword evidence="2" id="KW-1185">Reference proteome</keyword>
<dbReference type="CDD" id="cd00377">
    <property type="entry name" value="ICL_PEPM"/>
    <property type="match status" value="1"/>
</dbReference>
<dbReference type="InterPro" id="IPR015813">
    <property type="entry name" value="Pyrv/PenolPyrv_kinase-like_dom"/>
</dbReference>
<dbReference type="Gene3D" id="3.20.20.60">
    <property type="entry name" value="Phosphoenolpyruvate-binding domains"/>
    <property type="match status" value="1"/>
</dbReference>
<sequence>MTIETARTFAALHVKGDPVILYNVWDAGSARAVEAAGATALATGSWSLAAAHGYRDGEAMPFALVETIVDRITASTGLPLSVDFESGYAEAASDVADNLRRLIRIGVVGVNFEDGSGADQSLHPVERQAACIAAMRDVAVAEGIPVFINARTDHFLIESDATRHPALVDAVIARGLAYDSAGADGFFVPGLTDEALIGQICAAVPLPVNVMITGKSPPLLRFAELGVARVSHGPGPYRKAMSGLTEAARAAFAERA</sequence>
<dbReference type="RefSeq" id="WP_377300017.1">
    <property type="nucleotide sequence ID" value="NZ_JAGGJU010000005.1"/>
</dbReference>
<name>A0ABS4DYT3_9HYPH</name>
<dbReference type="Proteomes" id="UP000759443">
    <property type="component" value="Unassembled WGS sequence"/>
</dbReference>
<dbReference type="InterPro" id="IPR039556">
    <property type="entry name" value="ICL/PEPM"/>
</dbReference>
<proteinExistence type="predicted"/>